<dbReference type="Pfam" id="PF00431">
    <property type="entry name" value="CUB"/>
    <property type="match status" value="2"/>
</dbReference>
<feature type="domain" description="CUB" evidence="4">
    <location>
        <begin position="110"/>
        <end position="223"/>
    </location>
</feature>
<reference evidence="6 7" key="1">
    <citation type="journal article" date="2007" name="Science">
        <title>Sea anemone genome reveals ancestral eumetazoan gene repertoire and genomic organization.</title>
        <authorList>
            <person name="Putnam N.H."/>
            <person name="Srivastava M."/>
            <person name="Hellsten U."/>
            <person name="Dirks B."/>
            <person name="Chapman J."/>
            <person name="Salamov A."/>
            <person name="Terry A."/>
            <person name="Shapiro H."/>
            <person name="Lindquist E."/>
            <person name="Kapitonov V.V."/>
            <person name="Jurka J."/>
            <person name="Genikhovich G."/>
            <person name="Grigoriev I.V."/>
            <person name="Lucas S.M."/>
            <person name="Steele R.E."/>
            <person name="Finnerty J.R."/>
            <person name="Technau U."/>
            <person name="Martindale M.Q."/>
            <person name="Rokhsar D.S."/>
        </authorList>
    </citation>
    <scope>NUCLEOTIDE SEQUENCE [LARGE SCALE GENOMIC DNA]</scope>
    <source>
        <strain evidence="7">CH2 X CH6</strain>
        <strain evidence="6">CH2 x CH6</strain>
    </source>
</reference>
<keyword evidence="2" id="KW-1015">Disulfide bond</keyword>
<dbReference type="InParanoid" id="A7SE76"/>
<name>A7SE76_NEMVE</name>
<gene>
    <name evidence="6" type="ORF">NEMVEDRAFT_v1g114974</name>
</gene>
<feature type="non-terminal residue" evidence="6">
    <location>
        <position position="229"/>
    </location>
</feature>
<evidence type="ECO:0000256" key="1">
    <source>
        <dbReference type="ARBA" id="ARBA00022737"/>
    </source>
</evidence>
<sequence>VAGVKGEISTPHFPEYYPHRISCEWIIFVRNGYHVKLEFTHFDLEYCMFCKCDYVEIRDGRNSSAPLIGKFCESSRLGTIFSTGRYLWVKFYSDVGGRFQGFRAVYTAQKNGKIVAGVKGEISTPHFPEYYPHRISCEWIIFVRNGYHVKLEFTHFDLEYCMFCKCDYVEIRDGRNSSAPLIGKFCESSRLGTIFSTGRYLWVKFYSDVGGRFQGFRAVYTAQKNGKSK</sequence>
<keyword evidence="1" id="KW-0677">Repeat</keyword>
<dbReference type="SUPFAM" id="SSF49854">
    <property type="entry name" value="Spermadhesin, CUB domain"/>
    <property type="match status" value="2"/>
</dbReference>
<dbReference type="Gene3D" id="2.60.120.290">
    <property type="entry name" value="Spermadhesin, CUB domain"/>
    <property type="match status" value="2"/>
</dbReference>
<dbReference type="PROSITE" id="PS01180">
    <property type="entry name" value="CUB"/>
    <property type="match status" value="2"/>
</dbReference>
<dbReference type="InterPro" id="IPR000859">
    <property type="entry name" value="CUB_dom"/>
</dbReference>
<organism evidence="6 7">
    <name type="scientific">Nematostella vectensis</name>
    <name type="common">Starlet sea anemone</name>
    <dbReference type="NCBI Taxonomy" id="45351"/>
    <lineage>
        <taxon>Eukaryota</taxon>
        <taxon>Metazoa</taxon>
        <taxon>Cnidaria</taxon>
        <taxon>Anthozoa</taxon>
        <taxon>Hexacorallia</taxon>
        <taxon>Actiniaria</taxon>
        <taxon>Edwardsiidae</taxon>
        <taxon>Nematostella</taxon>
    </lineage>
</organism>
<evidence type="ECO:0000256" key="3">
    <source>
        <dbReference type="PROSITE-ProRule" id="PRU00059"/>
    </source>
</evidence>
<dbReference type="SMART" id="SM00042">
    <property type="entry name" value="CUB"/>
    <property type="match status" value="2"/>
</dbReference>
<dbReference type="HOGENOM" id="CLU_015228_5_2_1"/>
<reference evidence="5" key="2">
    <citation type="submission" date="2016-02" db="EMBL/GenBank/DDBJ databases">
        <title>Erk-MAPK signaling is required for endodermal and ectodermal patterning prior to the onset of gastrulation in the sea anemone Nematostella vectensis.</title>
        <authorList>
            <person name="Johnston H."/>
            <person name="Amiel A.R."/>
            <person name="Chock T."/>
            <person name="Dahlin P."/>
            <person name="Steinworth B."/>
            <person name="Iglesias M."/>
            <person name="Layden M."/>
            <person name="Rottinger E."/>
            <person name="Martindale M.Q."/>
        </authorList>
    </citation>
    <scope>NUCLEOTIDE SEQUENCE</scope>
</reference>
<evidence type="ECO:0000313" key="7">
    <source>
        <dbReference type="Proteomes" id="UP000001593"/>
    </source>
</evidence>
<dbReference type="InterPro" id="IPR035914">
    <property type="entry name" value="Sperma_CUB_dom_sf"/>
</dbReference>
<evidence type="ECO:0000313" key="6">
    <source>
        <dbReference type="EMBL" id="EDO37990.1"/>
    </source>
</evidence>
<dbReference type="OMA" id="FETEACC"/>
<dbReference type="eggNOG" id="KOG3714">
    <property type="taxonomic scope" value="Eukaryota"/>
</dbReference>
<dbReference type="CDD" id="cd00041">
    <property type="entry name" value="CUB"/>
    <property type="match status" value="2"/>
</dbReference>
<dbReference type="PANTHER" id="PTHR24251:SF37">
    <property type="entry name" value="CUB DOMAIN-CONTAINING PROTEIN"/>
    <property type="match status" value="1"/>
</dbReference>
<dbReference type="AlphaFoldDB" id="A7SE76"/>
<protein>
    <submittedName>
        <fullName evidence="5">Tolloid-like protein</fullName>
    </submittedName>
</protein>
<comment type="caution">
    <text evidence="3">Lacks conserved residue(s) required for the propagation of feature annotation.</text>
</comment>
<dbReference type="FunFam" id="2.60.120.290:FF:000013">
    <property type="entry name" value="Membrane frizzled-related protein"/>
    <property type="match status" value="2"/>
</dbReference>
<evidence type="ECO:0000313" key="5">
    <source>
        <dbReference type="EMBL" id="AOP31993.1"/>
    </source>
</evidence>
<dbReference type="EMBL" id="DS469635">
    <property type="protein sequence ID" value="EDO37990.1"/>
    <property type="molecule type" value="Genomic_DNA"/>
</dbReference>
<evidence type="ECO:0000256" key="2">
    <source>
        <dbReference type="ARBA" id="ARBA00023157"/>
    </source>
</evidence>
<dbReference type="Proteomes" id="UP000001593">
    <property type="component" value="Unassembled WGS sequence"/>
</dbReference>
<feature type="domain" description="CUB" evidence="4">
    <location>
        <begin position="1"/>
        <end position="109"/>
    </location>
</feature>
<dbReference type="PANTHER" id="PTHR24251">
    <property type="entry name" value="OVOCHYMASE-RELATED"/>
    <property type="match status" value="1"/>
</dbReference>
<evidence type="ECO:0000259" key="4">
    <source>
        <dbReference type="PROSITE" id="PS01180"/>
    </source>
</evidence>
<keyword evidence="7" id="KW-1185">Reference proteome</keyword>
<accession>A7SE76</accession>
<proteinExistence type="evidence at transcript level"/>
<dbReference type="EMBL" id="KU746938">
    <property type="protein sequence ID" value="AOP31993.1"/>
    <property type="molecule type" value="mRNA"/>
</dbReference>